<feature type="transmembrane region" description="Helical" evidence="1">
    <location>
        <begin position="103"/>
        <end position="122"/>
    </location>
</feature>
<protein>
    <submittedName>
        <fullName evidence="2">Zf-HC2 domain-containing protein</fullName>
    </submittedName>
</protein>
<comment type="caution">
    <text evidence="2">The sequence shown here is derived from an EMBL/GenBank/DDBJ whole genome shotgun (WGS) entry which is preliminary data.</text>
</comment>
<gene>
    <name evidence="2" type="ORF">D3H35_04015</name>
</gene>
<dbReference type="Proteomes" id="UP000266340">
    <property type="component" value="Unassembled WGS sequence"/>
</dbReference>
<keyword evidence="1" id="KW-0812">Transmembrane</keyword>
<keyword evidence="3" id="KW-1185">Reference proteome</keyword>
<evidence type="ECO:0000313" key="2">
    <source>
        <dbReference type="EMBL" id="RIE04663.1"/>
    </source>
</evidence>
<evidence type="ECO:0000313" key="3">
    <source>
        <dbReference type="Proteomes" id="UP000266340"/>
    </source>
</evidence>
<proteinExistence type="predicted"/>
<keyword evidence="1" id="KW-1133">Transmembrane helix</keyword>
<keyword evidence="1" id="KW-0472">Membrane</keyword>
<feature type="transmembrane region" description="Helical" evidence="1">
    <location>
        <begin position="176"/>
        <end position="195"/>
    </location>
</feature>
<evidence type="ECO:0000256" key="1">
    <source>
        <dbReference type="SAM" id="Phobius"/>
    </source>
</evidence>
<accession>A0A398CQ66</accession>
<organism evidence="2 3">
    <name type="scientific">Cohnella faecalis</name>
    <dbReference type="NCBI Taxonomy" id="2315694"/>
    <lineage>
        <taxon>Bacteria</taxon>
        <taxon>Bacillati</taxon>
        <taxon>Bacillota</taxon>
        <taxon>Bacilli</taxon>
        <taxon>Bacillales</taxon>
        <taxon>Paenibacillaceae</taxon>
        <taxon>Cohnella</taxon>
    </lineage>
</organism>
<name>A0A398CQ66_9BACL</name>
<dbReference type="AlphaFoldDB" id="A0A398CQ66"/>
<dbReference type="RefSeq" id="WP_119147862.1">
    <property type="nucleotide sequence ID" value="NZ_JBHSOV010000005.1"/>
</dbReference>
<dbReference type="OrthoDB" id="2679416at2"/>
<reference evidence="2 3" key="1">
    <citation type="submission" date="2018-09" db="EMBL/GenBank/DDBJ databases">
        <title>Cohnella cavernae sp. nov., isolated from a karst cave.</title>
        <authorList>
            <person name="Zhu H."/>
        </authorList>
    </citation>
    <scope>NUCLEOTIDE SEQUENCE [LARGE SCALE GENOMIC DNA]</scope>
    <source>
        <strain evidence="2 3">K2E09-144</strain>
    </source>
</reference>
<dbReference type="EMBL" id="QXJM01000023">
    <property type="protein sequence ID" value="RIE04663.1"/>
    <property type="molecule type" value="Genomic_DNA"/>
</dbReference>
<sequence length="200" mass="22756">MKCEQAEELFGVYWDLPEHAPERIMVDIHIQSCAACAEQFRMWEESSDLIRDIPDDDKLEEEIFAYQGMSDKVMNRIYSEQSWFLPTSRRTYSFTNGFRKKTAIVLAGLLTVFFGGFLYSTINRAIGPDSNITGVMETASAFAASHDLNNSVTIEVPTASLSEPYLLHVTPAMPEYWVALSMLGMIMTLLILNWFSRVRS</sequence>